<protein>
    <submittedName>
        <fullName evidence="3">(diamondback moth) hypothetical protein</fullName>
    </submittedName>
</protein>
<dbReference type="InterPro" id="IPR043502">
    <property type="entry name" value="DNA/RNA_pol_sf"/>
</dbReference>
<evidence type="ECO:0000313" key="3">
    <source>
        <dbReference type="EMBL" id="CAG9118747.1"/>
    </source>
</evidence>
<dbReference type="SUPFAM" id="SSF56672">
    <property type="entry name" value="DNA/RNA polymerases"/>
    <property type="match status" value="1"/>
</dbReference>
<feature type="domain" description="Reverse transcriptase" evidence="2">
    <location>
        <begin position="236"/>
        <end position="509"/>
    </location>
</feature>
<dbReference type="CDD" id="cd01650">
    <property type="entry name" value="RT_nLTR_like"/>
    <property type="match status" value="1"/>
</dbReference>
<reference evidence="3" key="1">
    <citation type="submission" date="2020-11" db="EMBL/GenBank/DDBJ databases">
        <authorList>
            <person name="Whiteford S."/>
        </authorList>
    </citation>
    <scope>NUCLEOTIDE SEQUENCE</scope>
</reference>
<dbReference type="AlphaFoldDB" id="A0A8S4ESQ3"/>
<organism evidence="3 4">
    <name type="scientific">Plutella xylostella</name>
    <name type="common">Diamondback moth</name>
    <name type="synonym">Plutella maculipennis</name>
    <dbReference type="NCBI Taxonomy" id="51655"/>
    <lineage>
        <taxon>Eukaryota</taxon>
        <taxon>Metazoa</taxon>
        <taxon>Ecdysozoa</taxon>
        <taxon>Arthropoda</taxon>
        <taxon>Hexapoda</taxon>
        <taxon>Insecta</taxon>
        <taxon>Pterygota</taxon>
        <taxon>Neoptera</taxon>
        <taxon>Endopterygota</taxon>
        <taxon>Lepidoptera</taxon>
        <taxon>Glossata</taxon>
        <taxon>Ditrysia</taxon>
        <taxon>Yponomeutoidea</taxon>
        <taxon>Plutellidae</taxon>
        <taxon>Plutella</taxon>
    </lineage>
</organism>
<dbReference type="InterPro" id="IPR000477">
    <property type="entry name" value="RT_dom"/>
</dbReference>
<proteinExistence type="predicted"/>
<dbReference type="PROSITE" id="PS50878">
    <property type="entry name" value="RT_POL"/>
    <property type="match status" value="1"/>
</dbReference>
<name>A0A8S4ESQ3_PLUXY</name>
<keyword evidence="4" id="KW-1185">Reference proteome</keyword>
<evidence type="ECO:0000256" key="1">
    <source>
        <dbReference type="SAM" id="MobiDB-lite"/>
    </source>
</evidence>
<sequence length="653" mass="73802">MEEESMSGHSCSEDDISVGRPSPAPSRSSSPHDYFRPLKRLKMASEPQEERRGDGVKSFSILDILSHSPRTPPRIVRPWDASGFERLQRLQRLAGAALLDGERWRLAALGLLRPRDLAPAECCDSASERSSSASDCCSEPRRPAPPPGAPHTPLDALFHMTSKTFEANNPDSQGQVAYDNNVCTDRSGVRFTAKEVKQAIRSITGGKSPGHDSLSIEHLVHAGVHLPRVLAMFYSCCLVHSYLPDDMMRCVVVPVVKDKMGDLSVTNNYRPISLATVLAKVFDRLMERQLDNYLKLNERQFGFKEGCSTESAILVLKSTIKYYTDRRTPVYGCFLDLSKAFDLVQYDILWQKLIKTGFPVALVSVFRYWYSNQVNVVRWGGTYSDEYRMECGVRQGGLTSPLLFNLYMNALIEELSNQPYGCYIDNVSVNNISYADDMVLLGPSINAITKLLNICGEYTKQHGLVYNIKKSVYMLFSARKRAQSVLPPVVMNGSPLKRVAEFKYLGHYVNEDLTDDKDMDRERRALSVRSNMVARRFSRCTKAVKITLFKAYCLSFYACSLWVNHLQKTGRALRVQYNNAFRMLMGLPRWCSASGMFAEARTPDFYAVMRSRAASLLHRVRGSTNTVLNTAVDRWDNCFLNHWVQLSLLPNKK</sequence>
<gene>
    <name evidence="3" type="ORF">PLXY2_LOCUS6567</name>
</gene>
<dbReference type="GO" id="GO:0071897">
    <property type="term" value="P:DNA biosynthetic process"/>
    <property type="evidence" value="ECO:0007669"/>
    <property type="project" value="UniProtKB-ARBA"/>
</dbReference>
<evidence type="ECO:0000313" key="4">
    <source>
        <dbReference type="Proteomes" id="UP000653454"/>
    </source>
</evidence>
<dbReference type="Proteomes" id="UP000653454">
    <property type="component" value="Unassembled WGS sequence"/>
</dbReference>
<feature type="region of interest" description="Disordered" evidence="1">
    <location>
        <begin position="1"/>
        <end position="55"/>
    </location>
</feature>
<dbReference type="PANTHER" id="PTHR47027:SF20">
    <property type="entry name" value="REVERSE TRANSCRIPTASE-LIKE PROTEIN WITH RNA-DIRECTED DNA POLYMERASE DOMAIN"/>
    <property type="match status" value="1"/>
</dbReference>
<feature type="compositionally biased region" description="Low complexity" evidence="1">
    <location>
        <begin position="127"/>
        <end position="137"/>
    </location>
</feature>
<evidence type="ECO:0000259" key="2">
    <source>
        <dbReference type="PROSITE" id="PS50878"/>
    </source>
</evidence>
<dbReference type="PANTHER" id="PTHR47027">
    <property type="entry name" value="REVERSE TRANSCRIPTASE DOMAIN-CONTAINING PROTEIN"/>
    <property type="match status" value="1"/>
</dbReference>
<feature type="region of interest" description="Disordered" evidence="1">
    <location>
        <begin position="127"/>
        <end position="152"/>
    </location>
</feature>
<comment type="caution">
    <text evidence="3">The sequence shown here is derived from an EMBL/GenBank/DDBJ whole genome shotgun (WGS) entry which is preliminary data.</text>
</comment>
<dbReference type="EMBL" id="CAJHNJ030000021">
    <property type="protein sequence ID" value="CAG9118747.1"/>
    <property type="molecule type" value="Genomic_DNA"/>
</dbReference>
<accession>A0A8S4ESQ3</accession>
<dbReference type="Pfam" id="PF00078">
    <property type="entry name" value="RVT_1"/>
    <property type="match status" value="1"/>
</dbReference>